<dbReference type="InterPro" id="IPR035513">
    <property type="entry name" value="Invertase/methylesterase_inhib"/>
</dbReference>
<evidence type="ECO:0000256" key="2">
    <source>
        <dbReference type="ARBA" id="ARBA00023157"/>
    </source>
</evidence>
<keyword evidence="1 4" id="KW-0732">Signal</keyword>
<dbReference type="EnsemblPlants" id="PGSC0003DMT400087468">
    <property type="protein sequence ID" value="PGSC0003DMT400087468"/>
    <property type="gene ID" value="PGSC0003DMG400037039"/>
</dbReference>
<keyword evidence="7" id="KW-1185">Reference proteome</keyword>
<dbReference type="HOGENOM" id="CLU_1573360_0_0_1"/>
<dbReference type="SMART" id="SM00856">
    <property type="entry name" value="PMEI"/>
    <property type="match status" value="1"/>
</dbReference>
<dbReference type="GO" id="GO:0009827">
    <property type="term" value="P:plant-type cell wall modification"/>
    <property type="evidence" value="ECO:0000318"/>
    <property type="project" value="GO_Central"/>
</dbReference>
<evidence type="ECO:0000313" key="6">
    <source>
        <dbReference type="EnsemblPlants" id="PGSC0003DMT400087468"/>
    </source>
</evidence>
<sequence>MKLMKMLIVIFFVSLFFVARSYGDLIDDVCKKSDDYKLCVNSLRADPRSSSADKKGLAHIMLQLSLAKANVIYNQTLILLKKPMESILKQCIQICRDNYVLAVLDISNAIKYLDENDLDMAKSEATIAIECPVTCEDSFTEWRPIRKNPFKKENDDFLHFNHVMLNLLDPL</sequence>
<dbReference type="SUPFAM" id="SSF101148">
    <property type="entry name" value="Plant invertase/pectin methylesterase inhibitor"/>
    <property type="match status" value="1"/>
</dbReference>
<dbReference type="STRING" id="4113.M1DDW9"/>
<dbReference type="PaxDb" id="4113-PGSC0003DMT400087468"/>
<evidence type="ECO:0000256" key="3">
    <source>
        <dbReference type="ARBA" id="ARBA00038471"/>
    </source>
</evidence>
<dbReference type="NCBIfam" id="TIGR01614">
    <property type="entry name" value="PME_inhib"/>
    <property type="match status" value="1"/>
</dbReference>
<dbReference type="GO" id="GO:0009505">
    <property type="term" value="C:plant-type cell wall"/>
    <property type="evidence" value="ECO:0000318"/>
    <property type="project" value="GO_Central"/>
</dbReference>
<dbReference type="PANTHER" id="PTHR35357:SF8">
    <property type="entry name" value="OS01G0111000 PROTEIN"/>
    <property type="match status" value="1"/>
</dbReference>
<evidence type="ECO:0000259" key="5">
    <source>
        <dbReference type="SMART" id="SM00856"/>
    </source>
</evidence>
<reference evidence="6" key="2">
    <citation type="submission" date="2015-06" db="UniProtKB">
        <authorList>
            <consortium name="EnsemblPlants"/>
        </authorList>
    </citation>
    <scope>IDENTIFICATION</scope>
    <source>
        <strain evidence="6">DM1-3 516 R44</strain>
    </source>
</reference>
<dbReference type="Pfam" id="PF04043">
    <property type="entry name" value="PMEI"/>
    <property type="match status" value="1"/>
</dbReference>
<dbReference type="AlphaFoldDB" id="M1DDW9"/>
<dbReference type="Gramene" id="PGSC0003DMT400087468">
    <property type="protein sequence ID" value="PGSC0003DMT400087468"/>
    <property type="gene ID" value="PGSC0003DMG400037039"/>
</dbReference>
<proteinExistence type="inferred from homology"/>
<dbReference type="PANTHER" id="PTHR35357">
    <property type="entry name" value="OS02G0537100 PROTEIN"/>
    <property type="match status" value="1"/>
</dbReference>
<dbReference type="Proteomes" id="UP000011115">
    <property type="component" value="Unassembled WGS sequence"/>
</dbReference>
<feature type="domain" description="Pectinesterase inhibitor" evidence="5">
    <location>
        <begin position="21"/>
        <end position="167"/>
    </location>
</feature>
<evidence type="ECO:0000256" key="4">
    <source>
        <dbReference type="SAM" id="SignalP"/>
    </source>
</evidence>
<dbReference type="CDD" id="cd14859">
    <property type="entry name" value="PMEI_like"/>
    <property type="match status" value="1"/>
</dbReference>
<comment type="similarity">
    <text evidence="3">Belongs to the PMEI family.</text>
</comment>
<feature type="chain" id="PRO_5004013418" evidence="4">
    <location>
        <begin position="24"/>
        <end position="171"/>
    </location>
</feature>
<dbReference type="SMR" id="M1DDW9"/>
<protein>
    <submittedName>
        <fullName evidence="6">Invertase inhibitor</fullName>
    </submittedName>
</protein>
<reference evidence="7" key="1">
    <citation type="journal article" date="2011" name="Nature">
        <title>Genome sequence and analysis of the tuber crop potato.</title>
        <authorList>
            <consortium name="The Potato Genome Sequencing Consortium"/>
        </authorList>
    </citation>
    <scope>NUCLEOTIDE SEQUENCE [LARGE SCALE GENOMIC DNA]</scope>
    <source>
        <strain evidence="7">cv. DM1-3 516 R44</strain>
    </source>
</reference>
<organism evidence="6 7">
    <name type="scientific">Solanum tuberosum</name>
    <name type="common">Potato</name>
    <dbReference type="NCBI Taxonomy" id="4113"/>
    <lineage>
        <taxon>Eukaryota</taxon>
        <taxon>Viridiplantae</taxon>
        <taxon>Streptophyta</taxon>
        <taxon>Embryophyta</taxon>
        <taxon>Tracheophyta</taxon>
        <taxon>Spermatophyta</taxon>
        <taxon>Magnoliopsida</taxon>
        <taxon>eudicotyledons</taxon>
        <taxon>Gunneridae</taxon>
        <taxon>Pentapetalae</taxon>
        <taxon>asterids</taxon>
        <taxon>lamiids</taxon>
        <taxon>Solanales</taxon>
        <taxon>Solanaceae</taxon>
        <taxon>Solanoideae</taxon>
        <taxon>Solaneae</taxon>
        <taxon>Solanum</taxon>
    </lineage>
</organism>
<dbReference type="eggNOG" id="ENOG502SU64">
    <property type="taxonomic scope" value="Eukaryota"/>
</dbReference>
<evidence type="ECO:0000313" key="7">
    <source>
        <dbReference type="Proteomes" id="UP000011115"/>
    </source>
</evidence>
<dbReference type="Gene3D" id="1.20.140.40">
    <property type="entry name" value="Invertase/pectin methylesterase inhibitor family protein"/>
    <property type="match status" value="1"/>
</dbReference>
<name>M1DDW9_SOLTU</name>
<accession>M1DDW9</accession>
<feature type="signal peptide" evidence="4">
    <location>
        <begin position="1"/>
        <end position="23"/>
    </location>
</feature>
<keyword evidence="2" id="KW-1015">Disulfide bond</keyword>
<evidence type="ECO:0000256" key="1">
    <source>
        <dbReference type="ARBA" id="ARBA00022729"/>
    </source>
</evidence>
<dbReference type="GO" id="GO:0004857">
    <property type="term" value="F:enzyme inhibitor activity"/>
    <property type="evidence" value="ECO:0000318"/>
    <property type="project" value="GO_Central"/>
</dbReference>
<dbReference type="OMA" id="LDANEFF"/>
<dbReference type="InterPro" id="IPR006501">
    <property type="entry name" value="Pectinesterase_inhib_dom"/>
</dbReference>
<dbReference type="InParanoid" id="M1DDW9"/>